<dbReference type="EMBL" id="JYDI01000077">
    <property type="protein sequence ID" value="KRY53915.1"/>
    <property type="molecule type" value="Genomic_DNA"/>
</dbReference>
<protein>
    <submittedName>
        <fullName evidence="1">Uncharacterized protein</fullName>
    </submittedName>
</protein>
<dbReference type="AlphaFoldDB" id="A0A0V1CXF4"/>
<evidence type="ECO:0000313" key="2">
    <source>
        <dbReference type="Proteomes" id="UP000054653"/>
    </source>
</evidence>
<name>A0A0V1CXF4_TRIBR</name>
<organism evidence="1 2">
    <name type="scientific">Trichinella britovi</name>
    <name type="common">Parasitic roundworm</name>
    <dbReference type="NCBI Taxonomy" id="45882"/>
    <lineage>
        <taxon>Eukaryota</taxon>
        <taxon>Metazoa</taxon>
        <taxon>Ecdysozoa</taxon>
        <taxon>Nematoda</taxon>
        <taxon>Enoplea</taxon>
        <taxon>Dorylaimia</taxon>
        <taxon>Trichinellida</taxon>
        <taxon>Trichinellidae</taxon>
        <taxon>Trichinella</taxon>
    </lineage>
</organism>
<reference evidence="1 2" key="1">
    <citation type="submission" date="2015-01" db="EMBL/GenBank/DDBJ databases">
        <title>Evolution of Trichinella species and genotypes.</title>
        <authorList>
            <person name="Korhonen P.K."/>
            <person name="Edoardo P."/>
            <person name="Giuseppe L.R."/>
            <person name="Gasser R.B."/>
        </authorList>
    </citation>
    <scope>NUCLEOTIDE SEQUENCE [LARGE SCALE GENOMIC DNA]</scope>
    <source>
        <strain evidence="1">ISS120</strain>
    </source>
</reference>
<accession>A0A0V1CXF4</accession>
<keyword evidence="2" id="KW-1185">Reference proteome</keyword>
<gene>
    <name evidence="1" type="ORF">T03_15304</name>
</gene>
<proteinExistence type="predicted"/>
<comment type="caution">
    <text evidence="1">The sequence shown here is derived from an EMBL/GenBank/DDBJ whole genome shotgun (WGS) entry which is preliminary data.</text>
</comment>
<dbReference type="Proteomes" id="UP000054653">
    <property type="component" value="Unassembled WGS sequence"/>
</dbReference>
<evidence type="ECO:0000313" key="1">
    <source>
        <dbReference type="EMBL" id="KRY53915.1"/>
    </source>
</evidence>
<sequence>MTTIYAHWIELTAELLQRLFEDVRRSLWASSVDGQSGTVEKLLNTTTRKTGSSFGSLVIVVVEFVLSGSASKQMLATGVTVANHQRQAVVVFVKSVDVLR</sequence>